<keyword evidence="3" id="KW-1185">Reference proteome</keyword>
<protein>
    <submittedName>
        <fullName evidence="2">NTP transferase domain-containing protein</fullName>
    </submittedName>
</protein>
<dbReference type="InterPro" id="IPR050486">
    <property type="entry name" value="Mannose-1P_guanyltransferase"/>
</dbReference>
<dbReference type="InterPro" id="IPR029044">
    <property type="entry name" value="Nucleotide-diphossugar_trans"/>
</dbReference>
<dbReference type="EMBL" id="WEKT01000060">
    <property type="protein sequence ID" value="MZI95549.1"/>
    <property type="molecule type" value="Genomic_DNA"/>
</dbReference>
<proteinExistence type="predicted"/>
<evidence type="ECO:0000259" key="1">
    <source>
        <dbReference type="Pfam" id="PF00483"/>
    </source>
</evidence>
<sequence length="249" mass="28077">MKESLMKQKPTITAIILCGGMGTRLRSITQDQTCKPMVDVAGKPFLEYLLDYCISQNIAHVILAVGHHRNTIMEYFGHQHKNLTISYSIEEHPLGTGGALKQALSQPYAQQSDLILALNGDSFISFSLTEMIEQLNNQNAELIMVLRSLDNTGRYGRVTVDEHNKLIAFEEKKGGHPGNINSGVYLMRPNLSDQFPRQNTFSFETDFLEAEIGHAPFYGVYTNNYFIDIGTPEDYQIAQRDFAQQQHIS</sequence>
<dbReference type="Gene3D" id="3.90.550.10">
    <property type="entry name" value="Spore Coat Polysaccharide Biosynthesis Protein SpsA, Chain A"/>
    <property type="match status" value="1"/>
</dbReference>
<comment type="caution">
    <text evidence="2">The sequence shown here is derived from an EMBL/GenBank/DDBJ whole genome shotgun (WGS) entry which is preliminary data.</text>
</comment>
<dbReference type="Proteomes" id="UP000462621">
    <property type="component" value="Unassembled WGS sequence"/>
</dbReference>
<dbReference type="CDD" id="cd06915">
    <property type="entry name" value="NTP_transferase_WcbM_like"/>
    <property type="match status" value="1"/>
</dbReference>
<name>A0A7X4LP52_9VIBR</name>
<dbReference type="InterPro" id="IPR005835">
    <property type="entry name" value="NTP_transferase_dom"/>
</dbReference>
<dbReference type="PANTHER" id="PTHR22572">
    <property type="entry name" value="SUGAR-1-PHOSPHATE GUANYL TRANSFERASE"/>
    <property type="match status" value="1"/>
</dbReference>
<accession>A0A7X4LP52</accession>
<dbReference type="SUPFAM" id="SSF53448">
    <property type="entry name" value="Nucleotide-diphospho-sugar transferases"/>
    <property type="match status" value="1"/>
</dbReference>
<evidence type="ECO:0000313" key="3">
    <source>
        <dbReference type="Proteomes" id="UP000462621"/>
    </source>
</evidence>
<organism evidence="2 3">
    <name type="scientific">Vibrio eleionomae</name>
    <dbReference type="NCBI Taxonomy" id="2653505"/>
    <lineage>
        <taxon>Bacteria</taxon>
        <taxon>Pseudomonadati</taxon>
        <taxon>Pseudomonadota</taxon>
        <taxon>Gammaproteobacteria</taxon>
        <taxon>Vibrionales</taxon>
        <taxon>Vibrionaceae</taxon>
        <taxon>Vibrio</taxon>
    </lineage>
</organism>
<gene>
    <name evidence="2" type="ORF">F9817_20425</name>
</gene>
<dbReference type="GO" id="GO:0016740">
    <property type="term" value="F:transferase activity"/>
    <property type="evidence" value="ECO:0007669"/>
    <property type="project" value="UniProtKB-KW"/>
</dbReference>
<keyword evidence="2" id="KW-0808">Transferase</keyword>
<evidence type="ECO:0000313" key="2">
    <source>
        <dbReference type="EMBL" id="MZI95549.1"/>
    </source>
</evidence>
<reference evidence="2 3" key="1">
    <citation type="submission" date="2019-10" db="EMBL/GenBank/DDBJ databases">
        <title>Vibrio sp. nov. isolated from a shrimp pond.</title>
        <authorList>
            <person name="Gomez-Gil B."/>
            <person name="Enciso-Ibarra J."/>
            <person name="Enciso-Ibarra K."/>
            <person name="Bolan-Mejia C."/>
        </authorList>
    </citation>
    <scope>NUCLEOTIDE SEQUENCE [LARGE SCALE GENOMIC DNA]</scope>
    <source>
        <strain evidence="2 3">CAIM 722</strain>
    </source>
</reference>
<dbReference type="AlphaFoldDB" id="A0A7X4LP52"/>
<dbReference type="Pfam" id="PF00483">
    <property type="entry name" value="NTP_transferase"/>
    <property type="match status" value="1"/>
</dbReference>
<feature type="domain" description="Nucleotidyl transferase" evidence="1">
    <location>
        <begin position="14"/>
        <end position="244"/>
    </location>
</feature>